<reference evidence="1 2" key="2">
    <citation type="journal article" date="2015" name="Environ. Microbiol.">
        <title>Pressure adaptation is linked to thermal adaptation in salt-saturated marine habitats.</title>
        <authorList>
            <consortium name="The MAMBA Consortium"/>
            <person name="Alcaide M."/>
            <person name="Stogios P.J."/>
            <person name="Lafraya A."/>
            <person name="Tchigvintsev A."/>
            <person name="Flick R."/>
            <person name="Bargiela R."/>
            <person name="Chernikova T.N."/>
            <person name="Reva O.N."/>
            <person name="Hai T."/>
            <person name="Leggewie C.C."/>
            <person name="Katzke N."/>
            <person name="La Cono V."/>
            <person name="Matesanz R."/>
            <person name="Jebbar M."/>
            <person name="Jaeger K.E."/>
            <person name="Yakimov M.M."/>
            <person name="Yakunin A.F."/>
            <person name="Golyshin P.N."/>
            <person name="Golyshina O.V."/>
            <person name="Savchenko A."/>
            <person name="Ferrer M."/>
        </authorList>
    </citation>
    <scope>NUCLEOTIDE SEQUENCE</scope>
</reference>
<proteinExistence type="evidence at protein level"/>
<dbReference type="PDB" id="4Q3O">
    <property type="method" value="X-ray"/>
    <property type="resolution" value="1.74 A"/>
    <property type="chains" value="A/B/C/D/E/F/G/H=1-348"/>
</dbReference>
<reference evidence="1" key="1">
    <citation type="submission" date="2013-10" db="EMBL/GenBank/DDBJ databases">
        <authorList>
            <person name="Alcaide M."/>
            <person name="Lafraya A."/>
            <person name="Bargiela R."/>
            <person name="Ferrer M."/>
            <person name="Nadine K."/>
            <person name="Jaeger K.-E."/>
            <person name="Leggewie C."/>
            <person name="Jebbar M."/>
            <person name="Tchigvintsev A."/>
            <person name="Popovic A."/>
            <person name="Alawieh N."/>
            <person name="Kovacic F."/>
            <person name="Flick R."/>
            <person name="Brown G."/>
            <person name="Egorova O."/>
            <person name="Somody C.J."/>
            <person name="Yim V."/>
            <person name="Tchigvintsev D."/>
            <person name="Khusnutdinova A."/>
            <person name="Stogios P.J."/>
            <person name="Di Leo R."/>
            <person name="Savchenko A."/>
            <person name="Yakunin A.F."/>
            <person name="Hai T."/>
            <person name="Chernikova T.N."/>
            <person name="Golyshina O.V."/>
            <person name="Golyshin P.N."/>
            <person name="La Cono V."/>
            <person name="Yakimov M.M."/>
        </authorList>
    </citation>
    <scope>NUCLEOTIDE SEQUENCE</scope>
</reference>
<accession>A0ACD6B8S9</accession>
<protein>
    <submittedName>
        <fullName evidence="1">Carboxylesterase</fullName>
    </submittedName>
</protein>
<keyword evidence="2" id="KW-0002">3D-structure</keyword>
<sequence>MHRYGLLVFCSLVILMVQGVNKAVAGEQAKEVPIPQSISAEFKAALAQYPTPSVEEARSFVPTTAAQWRDYVQATNKMQKTKIKNMRKHYGVTVELLDIKGVTVRKITPKSLSPEFKDHVYIDIHGGAYVLFAGLPSIEEGILIAHRLGIVVYSVDYRMPPAYPFPAALDDVKHVYRVLSQQYDANHIFMGGTSAGGGLLLAFVQGLIENGVATPRAIYAGTPWADLTKTGDSLYTNEGIDRILITYDGTLGASARLYAGNTPLTHPKLSPIYGDFTDFPPTFLVTGTRDMFLSDTVRVNRKMRDAGVTTVLDVYEGLSHADYLVSHQTPESQSVYRQLKRFLVGFTN</sequence>
<accession>A0A0B5KQQ5</accession>
<evidence type="ECO:0007829" key="2">
    <source>
        <dbReference type="PDB" id="4Q3O"/>
    </source>
</evidence>
<name>A0ACD6B8S9_9GAMM</name>
<evidence type="ECO:0000313" key="1">
    <source>
        <dbReference type="EMBL" id="AJG38104.1"/>
    </source>
</evidence>
<organism evidence="1">
    <name type="scientific">uncultured Gammaproteobacteria bacterium</name>
    <dbReference type="NCBI Taxonomy" id="86473"/>
    <lineage>
        <taxon>Bacteria</taxon>
        <taxon>Pseudomonadati</taxon>
        <taxon>Pseudomonadota</taxon>
        <taxon>Gammaproteobacteria</taxon>
        <taxon>environmental samples</taxon>
    </lineage>
</organism>
<dbReference type="EMBL" id="KF831419">
    <property type="protein sequence ID" value="AJG38104.1"/>
    <property type="molecule type" value="Genomic_DNA"/>
</dbReference>